<dbReference type="InterPro" id="IPR017953">
    <property type="entry name" value="Carbohydrate_kinase_pred_CS"/>
</dbReference>
<comment type="cofactor">
    <cofactor evidence="6">
        <name>Mg(2+)</name>
        <dbReference type="ChEBI" id="CHEBI:18420"/>
    </cofactor>
</comment>
<dbReference type="PROSITE" id="PS51383">
    <property type="entry name" value="YJEF_C_3"/>
    <property type="match status" value="1"/>
</dbReference>
<evidence type="ECO:0000256" key="5">
    <source>
        <dbReference type="ARBA" id="ARBA00023239"/>
    </source>
</evidence>
<dbReference type="Proteomes" id="UP001642484">
    <property type="component" value="Unassembled WGS sequence"/>
</dbReference>
<evidence type="ECO:0000256" key="4">
    <source>
        <dbReference type="ARBA" id="ARBA00023027"/>
    </source>
</evidence>
<evidence type="ECO:0000256" key="1">
    <source>
        <dbReference type="ARBA" id="ARBA00022741"/>
    </source>
</evidence>
<comment type="catalytic activity">
    <reaction evidence="6">
        <text>(6S)-NADPHX + ATP = ADP + phosphate + NADPH + H(+)</text>
        <dbReference type="Rhea" id="RHEA:32231"/>
        <dbReference type="ChEBI" id="CHEBI:15378"/>
        <dbReference type="ChEBI" id="CHEBI:30616"/>
        <dbReference type="ChEBI" id="CHEBI:43474"/>
        <dbReference type="ChEBI" id="CHEBI:57783"/>
        <dbReference type="ChEBI" id="CHEBI:64076"/>
        <dbReference type="ChEBI" id="CHEBI:456216"/>
        <dbReference type="EC" id="4.2.1.93"/>
    </reaction>
</comment>
<accession>A0ABP0ND41</accession>
<proteinExistence type="inferred from homology"/>
<comment type="caution">
    <text evidence="9">The sequence shown here is derived from an EMBL/GenBank/DDBJ whole genome shotgun (WGS) entry which is preliminary data.</text>
</comment>
<sequence length="1063" mass="117259">MALMSFLVVSLLATFQAAPAPEACAIEEPLFLHMGIQVGDAQSQKLGALLLEVRKECFRATSSCLPVLDKLRLAVWPHVQAEINGSFSTWMPGWNSEPLRGILAQAGGVSPTGTKMAFRHIFKAAGDTAFANLQQVTTGFKQQDYLDLCNAFHSTDLKRRAFTFVRDPISRFISGYSEIEYRTRTGIDWPIFDSLSKLLREYPVGSSVRAAAFFEEFLRSGIDVNGHVRPQLEFLQPFSGCSLPMDFIGKTERAEEHWAKLFAMQNETAPKFDSLLAVHSHGQRDKQAMKTFLASSAKYIRALCWLYLGDFAVFEYELPNECQEEPMQSAVTMLRRVQPFSTELSAFHNVETCGDSMALMSFLVVSLLATFQAAPAPEACAIEEPLFLQMGIQVGDAQSQKLGALLLEVRKECFRATSSCLPVLDKLRLAVWPHVQAEINGSFSPWMPGWNSEPLFDADCQPGGVSRTGTKMAFRHIFKAAGFTTIANLQQVTTGFGPQAYLDLCNAFHSTDLKHRAFTFVRDPISRFISGYSEIDYRTRIVKDWPLLHSLAKLLREYPVGSSVRAAAFFEEFLRSGIDVNGHVRPQLEFLQPFSGCSLPMDFIGKTERAEEHWAKLFAMQNETAPKFDSLLAVHSHGQRDKQAMKTFLASSAKYIRALCWLYLGDFAVFEYELPNECQEEPMQSAVAMLRHVHRHVTCRDMQTLAAADVEQIKKVLKEADDWSTEELEQLPGLAAALLCRSTTRSFSAEQFLLETAPVLDGSSHKGQGGRVGVLGGSEHYTGAPYYAGMAALRTGAELVYVFTAKEAAMPIKSYSPELMVMPVYSMEDRGKPNHVLEDEIVTHVQPMLGRLHALVVGCGLGRHQPVLEAAKQLCARAAAEGLPVVLDADGLQVAIQWPKALEGMSRTLLTPNAYEFRQLCQAVGLEGDGKSQLVKLCEKLDGPAVLLKGEEDLVADASGRVECCSVEGTPRRSGGYGDVLAGTLGTLLAWSKNRVQGDAVPMVDAGCAACELVRASCRAAFVRKKRAMTAPDVLDEIGDVFEDLCPSWQKTGGDFAKDNLDC</sequence>
<organism evidence="9 10">
    <name type="scientific">Durusdinium trenchii</name>
    <dbReference type="NCBI Taxonomy" id="1381693"/>
    <lineage>
        <taxon>Eukaryota</taxon>
        <taxon>Sar</taxon>
        <taxon>Alveolata</taxon>
        <taxon>Dinophyceae</taxon>
        <taxon>Suessiales</taxon>
        <taxon>Symbiodiniaceae</taxon>
        <taxon>Durusdinium</taxon>
    </lineage>
</organism>
<dbReference type="EC" id="4.2.1.93" evidence="6"/>
<feature type="binding site" evidence="6">
    <location>
        <position position="979"/>
    </location>
    <ligand>
        <name>(6S)-NADPHX</name>
        <dbReference type="ChEBI" id="CHEBI:64076"/>
    </ligand>
</feature>
<keyword evidence="5 6" id="KW-0456">Lyase</keyword>
<dbReference type="NCBIfam" id="TIGR00196">
    <property type="entry name" value="yjeF_cterm"/>
    <property type="match status" value="1"/>
</dbReference>
<dbReference type="InterPro" id="IPR029056">
    <property type="entry name" value="Ribokinase-like"/>
</dbReference>
<comment type="function">
    <text evidence="6">Catalyzes the dehydration of the S-form of NAD(P)HX at the expense of ATP, which is converted to ADP. Together with NAD(P)HX epimerase, which catalyzes the epimerization of the S- and R-forms, the enzyme allows the repair of both epimers of NAD(P)HX, a damaged form of NAD(P)H that is a result of enzymatic or heat-dependent hydration.</text>
</comment>
<feature type="binding site" evidence="6">
    <location>
        <position position="860"/>
    </location>
    <ligand>
        <name>(6S)-NADPHX</name>
        <dbReference type="ChEBI" id="CHEBI:64076"/>
    </ligand>
</feature>
<evidence type="ECO:0000256" key="2">
    <source>
        <dbReference type="ARBA" id="ARBA00022840"/>
    </source>
</evidence>
<comment type="similarity">
    <text evidence="6">Belongs to the NnrD/CARKD family.</text>
</comment>
<reference evidence="9 10" key="1">
    <citation type="submission" date="2024-02" db="EMBL/GenBank/DDBJ databases">
        <authorList>
            <person name="Chen Y."/>
            <person name="Shah S."/>
            <person name="Dougan E. K."/>
            <person name="Thang M."/>
            <person name="Chan C."/>
        </authorList>
    </citation>
    <scope>NUCLEOTIDE SEQUENCE [LARGE SCALE GENOMIC DNA]</scope>
</reference>
<feature type="signal peptide" evidence="7">
    <location>
        <begin position="1"/>
        <end position="25"/>
    </location>
</feature>
<feature type="binding site" evidence="6">
    <location>
        <begin position="913"/>
        <end position="919"/>
    </location>
    <ligand>
        <name>(6S)-NADPHX</name>
        <dbReference type="ChEBI" id="CHEBI:64076"/>
    </ligand>
</feature>
<keyword evidence="2 6" id="KW-0067">ATP-binding</keyword>
<evidence type="ECO:0000313" key="9">
    <source>
        <dbReference type="EMBL" id="CAK9061616.1"/>
    </source>
</evidence>
<evidence type="ECO:0000256" key="7">
    <source>
        <dbReference type="SAM" id="SignalP"/>
    </source>
</evidence>
<dbReference type="EMBL" id="CAXAMN010021629">
    <property type="protein sequence ID" value="CAK9061616.1"/>
    <property type="molecule type" value="Genomic_DNA"/>
</dbReference>
<evidence type="ECO:0000313" key="10">
    <source>
        <dbReference type="Proteomes" id="UP001642484"/>
    </source>
</evidence>
<dbReference type="CDD" id="cd01171">
    <property type="entry name" value="YXKO-related"/>
    <property type="match status" value="1"/>
</dbReference>
<dbReference type="Gene3D" id="3.40.1190.20">
    <property type="match status" value="1"/>
</dbReference>
<feature type="chain" id="PRO_5045233744" description="ATP-dependent (S)-NAD(P)H-hydrate dehydratase" evidence="7">
    <location>
        <begin position="26"/>
        <end position="1063"/>
    </location>
</feature>
<gene>
    <name evidence="9" type="ORF">CCMP2556_LOCUS30289</name>
</gene>
<dbReference type="SUPFAM" id="SSF53613">
    <property type="entry name" value="Ribokinase-like"/>
    <property type="match status" value="1"/>
</dbReference>
<dbReference type="InterPro" id="IPR005331">
    <property type="entry name" value="Sulfotransferase"/>
</dbReference>
<dbReference type="PROSITE" id="PS01050">
    <property type="entry name" value="YJEF_C_2"/>
    <property type="match status" value="1"/>
</dbReference>
<dbReference type="Pfam" id="PF01256">
    <property type="entry name" value="Carb_kinase"/>
    <property type="match status" value="1"/>
</dbReference>
<name>A0ABP0ND41_9DINO</name>
<keyword evidence="4 6" id="KW-0520">NAD</keyword>
<keyword evidence="6" id="KW-0597">Phosphoprotein</keyword>
<feature type="binding site" evidence="6">
    <location>
        <begin position="969"/>
        <end position="978"/>
    </location>
    <ligand>
        <name>ATP</name>
        <dbReference type="ChEBI" id="CHEBI:30616"/>
    </ligand>
</feature>
<dbReference type="HAMAP" id="MF_01965">
    <property type="entry name" value="NADHX_dehydratase"/>
    <property type="match status" value="1"/>
</dbReference>
<feature type="domain" description="YjeF C-terminal" evidence="8">
    <location>
        <begin position="749"/>
        <end position="1045"/>
    </location>
</feature>
<keyword evidence="3" id="KW-0521">NADP</keyword>
<keyword evidence="1 6" id="KW-0547">Nucleotide-binding</keyword>
<keyword evidence="10" id="KW-1185">Reference proteome</keyword>
<evidence type="ECO:0000256" key="6">
    <source>
        <dbReference type="HAMAP-Rule" id="MF_03157"/>
    </source>
</evidence>
<dbReference type="PANTHER" id="PTHR12592:SF0">
    <property type="entry name" value="ATP-DEPENDENT (S)-NAD(P)H-HYDRATE DEHYDRATASE"/>
    <property type="match status" value="1"/>
</dbReference>
<evidence type="ECO:0000259" key="8">
    <source>
        <dbReference type="PROSITE" id="PS51383"/>
    </source>
</evidence>
<dbReference type="Pfam" id="PF03567">
    <property type="entry name" value="Sulfotransfer_2"/>
    <property type="match status" value="2"/>
</dbReference>
<protein>
    <recommendedName>
        <fullName evidence="6">ATP-dependent (S)-NAD(P)H-hydrate dehydratase</fullName>
        <ecNumber evidence="6">4.2.1.93</ecNumber>
    </recommendedName>
    <alternativeName>
        <fullName evidence="6">ATP-dependent NAD(P)HX dehydratase</fullName>
    </alternativeName>
</protein>
<dbReference type="InterPro" id="IPR000631">
    <property type="entry name" value="CARKD"/>
</dbReference>
<dbReference type="PANTHER" id="PTHR12592">
    <property type="entry name" value="ATP-DEPENDENT (S)-NAD(P)H-HYDRATE DEHYDRATASE FAMILY MEMBER"/>
    <property type="match status" value="1"/>
</dbReference>
<evidence type="ECO:0000256" key="3">
    <source>
        <dbReference type="ARBA" id="ARBA00022857"/>
    </source>
</evidence>
<keyword evidence="7" id="KW-0732">Signal</keyword>
<feature type="binding site" evidence="6">
    <location>
        <begin position="949"/>
        <end position="953"/>
    </location>
    <ligand>
        <name>ATP</name>
        <dbReference type="ChEBI" id="CHEBI:30616"/>
    </ligand>
</feature>
<comment type="catalytic activity">
    <reaction evidence="6">
        <text>(6S)-NADHX + ATP = ADP + phosphate + NADH + H(+)</text>
        <dbReference type="Rhea" id="RHEA:19017"/>
        <dbReference type="ChEBI" id="CHEBI:15378"/>
        <dbReference type="ChEBI" id="CHEBI:30616"/>
        <dbReference type="ChEBI" id="CHEBI:43474"/>
        <dbReference type="ChEBI" id="CHEBI:57945"/>
        <dbReference type="ChEBI" id="CHEBI:64074"/>
        <dbReference type="ChEBI" id="CHEBI:456216"/>
        <dbReference type="EC" id="4.2.1.93"/>
    </reaction>
</comment>